<keyword evidence="9" id="KW-1185">Reference proteome</keyword>
<dbReference type="CDD" id="cd00086">
    <property type="entry name" value="homeodomain"/>
    <property type="match status" value="1"/>
</dbReference>
<evidence type="ECO:0000313" key="9">
    <source>
        <dbReference type="Proteomes" id="UP000186303"/>
    </source>
</evidence>
<gene>
    <name evidence="8" type="ORF">MSYG_0719</name>
</gene>
<dbReference type="InterPro" id="IPR008422">
    <property type="entry name" value="KN_HD"/>
</dbReference>
<proteinExistence type="inferred from homology"/>
<dbReference type="SUPFAM" id="SSF46689">
    <property type="entry name" value="Homeodomain-like"/>
    <property type="match status" value="1"/>
</dbReference>
<dbReference type="Proteomes" id="UP000186303">
    <property type="component" value="Chromosome 1"/>
</dbReference>
<sequence length="455" mass="52223">MVQLERGPSDIYKQEVKAAISPMAHHGDKYVSTEFAQLKKEREANMLSLSPMAYRQPSMDAPYSRHQQLPLSPLARMPFLKSQSLPSFPPINSMSRSRTNGERGATFNSPPRSCNGRCQCRSLLDSPSTFGREHGSCFGPEHHRPFLKESLYGRAHPYARSSSTILEQRPETLSRNRFHPASSTKVEDTHSPLDSQDKYWYPGRPKWDAERRSQNLGASNYQLGDSQREYLPSGHDRSSRSYGSPSSDYSSTDEPRVSRYAHPREHQGRWSVPHEDIYDRYRRAMGASYNNPVYSYRSGYADAAPYRSSISPDNAHGIHPESYWRRGLSYDEAYSRKMIREQENTRIERDPPYIQNQSHEQTSEPKTNASLKSDSTESAPVPKRGGKLPKHITDMLKTWLLEHADHPYPTEDEKLEFCDRTGLDICQISNWFVNARRRILFPQQQRSTVTTAQST</sequence>
<dbReference type="InterPro" id="IPR001356">
    <property type="entry name" value="HD"/>
</dbReference>
<feature type="compositionally biased region" description="Basic and acidic residues" evidence="6">
    <location>
        <begin position="253"/>
        <end position="267"/>
    </location>
</feature>
<dbReference type="STRING" id="1230383.A0A1M8A1U8"/>
<feature type="compositionally biased region" description="Basic and acidic residues" evidence="6">
    <location>
        <begin position="185"/>
        <end position="197"/>
    </location>
</feature>
<protein>
    <submittedName>
        <fullName evidence="8">Similar to S.cerevisiae protein CUP9 (Homeodomain-containing transcriptional repressor)</fullName>
    </submittedName>
</protein>
<evidence type="ECO:0000256" key="5">
    <source>
        <dbReference type="PROSITE-ProRule" id="PRU00108"/>
    </source>
</evidence>
<reference evidence="9" key="1">
    <citation type="journal article" date="2017" name="Nucleic Acids Res.">
        <title>Proteogenomics produces comprehensive and highly accurate protein-coding gene annotation in a complete genome assembly of Malassezia sympodialis.</title>
        <authorList>
            <person name="Zhu Y."/>
            <person name="Engstroem P.G."/>
            <person name="Tellgren-Roth C."/>
            <person name="Baudo C.D."/>
            <person name="Kennell J.C."/>
            <person name="Sun S."/>
            <person name="Billmyre R.B."/>
            <person name="Schroeder M.S."/>
            <person name="Andersson A."/>
            <person name="Holm T."/>
            <person name="Sigurgeirsson B."/>
            <person name="Wu G."/>
            <person name="Sankaranarayanan S.R."/>
            <person name="Siddharthan R."/>
            <person name="Sanyal K."/>
            <person name="Lundeberg J."/>
            <person name="Nystedt B."/>
            <person name="Boekhout T."/>
            <person name="Dawson T.L. Jr."/>
            <person name="Heitman J."/>
            <person name="Scheynius A."/>
            <person name="Lehtioe J."/>
        </authorList>
    </citation>
    <scope>NUCLEOTIDE SEQUENCE [LARGE SCALE GENOMIC DNA]</scope>
    <source>
        <strain evidence="9">ATCC 42132</strain>
    </source>
</reference>
<feature type="compositionally biased region" description="Low complexity" evidence="6">
    <location>
        <begin position="240"/>
        <end position="250"/>
    </location>
</feature>
<dbReference type="VEuPathDB" id="FungiDB:MSYG_0719"/>
<evidence type="ECO:0000256" key="2">
    <source>
        <dbReference type="ARBA" id="ARBA00023125"/>
    </source>
</evidence>
<name>A0A1M8A1U8_MALS4</name>
<feature type="compositionally biased region" description="Polar residues" evidence="6">
    <location>
        <begin position="354"/>
        <end position="378"/>
    </location>
</feature>
<dbReference type="GO" id="GO:0003677">
    <property type="term" value="F:DNA binding"/>
    <property type="evidence" value="ECO:0007669"/>
    <property type="project" value="UniProtKB-UniRule"/>
</dbReference>
<keyword evidence="2 5" id="KW-0238">DNA-binding</keyword>
<dbReference type="GO" id="GO:0006355">
    <property type="term" value="P:regulation of DNA-templated transcription"/>
    <property type="evidence" value="ECO:0007669"/>
    <property type="project" value="InterPro"/>
</dbReference>
<dbReference type="InterPro" id="IPR050224">
    <property type="entry name" value="TALE_homeobox"/>
</dbReference>
<keyword evidence="3 5" id="KW-0371">Homeobox</keyword>
<feature type="compositionally biased region" description="Polar residues" evidence="6">
    <location>
        <begin position="85"/>
        <end position="98"/>
    </location>
</feature>
<feature type="region of interest" description="Disordered" evidence="6">
    <location>
        <begin position="342"/>
        <end position="388"/>
    </location>
</feature>
<dbReference type="PANTHER" id="PTHR11850">
    <property type="entry name" value="HOMEOBOX PROTEIN TRANSCRIPTION FACTORS"/>
    <property type="match status" value="1"/>
</dbReference>
<dbReference type="InterPro" id="IPR009057">
    <property type="entry name" value="Homeodomain-like_sf"/>
</dbReference>
<organism evidence="8 9">
    <name type="scientific">Malassezia sympodialis (strain ATCC 42132)</name>
    <name type="common">Atopic eczema-associated yeast</name>
    <dbReference type="NCBI Taxonomy" id="1230383"/>
    <lineage>
        <taxon>Eukaryota</taxon>
        <taxon>Fungi</taxon>
        <taxon>Dikarya</taxon>
        <taxon>Basidiomycota</taxon>
        <taxon>Ustilaginomycotina</taxon>
        <taxon>Malasseziomycetes</taxon>
        <taxon>Malasseziales</taxon>
        <taxon>Malasseziaceae</taxon>
        <taxon>Malassezia</taxon>
    </lineage>
</organism>
<comment type="similarity">
    <text evidence="1">Belongs to the TALE/M-ATYP homeobox family.</text>
</comment>
<dbReference type="EMBL" id="LT671821">
    <property type="protein sequence ID" value="SHO76381.1"/>
    <property type="molecule type" value="Genomic_DNA"/>
</dbReference>
<dbReference type="Pfam" id="PF05920">
    <property type="entry name" value="Homeobox_KN"/>
    <property type="match status" value="1"/>
</dbReference>
<feature type="compositionally biased region" description="Basic and acidic residues" evidence="6">
    <location>
        <begin position="342"/>
        <end position="351"/>
    </location>
</feature>
<evidence type="ECO:0000259" key="7">
    <source>
        <dbReference type="PROSITE" id="PS50071"/>
    </source>
</evidence>
<evidence type="ECO:0000313" key="8">
    <source>
        <dbReference type="EMBL" id="SHO76381.1"/>
    </source>
</evidence>
<accession>A0A1M8A1U8</accession>
<dbReference type="PROSITE" id="PS50071">
    <property type="entry name" value="HOMEOBOX_2"/>
    <property type="match status" value="1"/>
</dbReference>
<dbReference type="Gene3D" id="1.10.10.60">
    <property type="entry name" value="Homeodomain-like"/>
    <property type="match status" value="1"/>
</dbReference>
<feature type="region of interest" description="Disordered" evidence="6">
    <location>
        <begin position="161"/>
        <end position="206"/>
    </location>
</feature>
<dbReference type="GO" id="GO:0005634">
    <property type="term" value="C:nucleus"/>
    <property type="evidence" value="ECO:0007669"/>
    <property type="project" value="UniProtKB-SubCell"/>
</dbReference>
<feature type="DNA-binding region" description="Homeobox" evidence="5">
    <location>
        <begin position="381"/>
        <end position="439"/>
    </location>
</feature>
<dbReference type="OrthoDB" id="10056939at2759"/>
<feature type="region of interest" description="Disordered" evidence="6">
    <location>
        <begin position="218"/>
        <end position="267"/>
    </location>
</feature>
<comment type="subcellular location">
    <subcellularLocation>
        <location evidence="5">Nucleus</location>
    </subcellularLocation>
</comment>
<evidence type="ECO:0000256" key="4">
    <source>
        <dbReference type="ARBA" id="ARBA00023242"/>
    </source>
</evidence>
<evidence type="ECO:0000256" key="3">
    <source>
        <dbReference type="ARBA" id="ARBA00023155"/>
    </source>
</evidence>
<evidence type="ECO:0000256" key="1">
    <source>
        <dbReference type="ARBA" id="ARBA00005800"/>
    </source>
</evidence>
<dbReference type="AlphaFoldDB" id="A0A1M8A1U8"/>
<dbReference type="SMART" id="SM00389">
    <property type="entry name" value="HOX"/>
    <property type="match status" value="1"/>
</dbReference>
<evidence type="ECO:0000256" key="6">
    <source>
        <dbReference type="SAM" id="MobiDB-lite"/>
    </source>
</evidence>
<keyword evidence="4 5" id="KW-0539">Nucleus</keyword>
<feature type="region of interest" description="Disordered" evidence="6">
    <location>
        <begin position="85"/>
        <end position="112"/>
    </location>
</feature>
<feature type="domain" description="Homeobox" evidence="7">
    <location>
        <begin position="379"/>
        <end position="438"/>
    </location>
</feature>